<name>A0A2T4UKW8_9ACTN</name>
<dbReference type="InterPro" id="IPR050512">
    <property type="entry name" value="Sulf_AdTrans/APS_kinase"/>
</dbReference>
<evidence type="ECO:0000259" key="8">
    <source>
        <dbReference type="Pfam" id="PF01583"/>
    </source>
</evidence>
<evidence type="ECO:0000256" key="4">
    <source>
        <dbReference type="ARBA" id="ARBA00022741"/>
    </source>
</evidence>
<dbReference type="EMBL" id="PYYB01000001">
    <property type="protein sequence ID" value="PTL59877.1"/>
    <property type="molecule type" value="Genomic_DNA"/>
</dbReference>
<keyword evidence="10" id="KW-1185">Reference proteome</keyword>
<dbReference type="NCBIfam" id="NF003013">
    <property type="entry name" value="PRK03846.1"/>
    <property type="match status" value="1"/>
</dbReference>
<evidence type="ECO:0000313" key="9">
    <source>
        <dbReference type="EMBL" id="PTL59877.1"/>
    </source>
</evidence>
<evidence type="ECO:0000256" key="2">
    <source>
        <dbReference type="ARBA" id="ARBA00012121"/>
    </source>
</evidence>
<organism evidence="9 10">
    <name type="scientific">Paraconexibacter algicola</name>
    <dbReference type="NCBI Taxonomy" id="2133960"/>
    <lineage>
        <taxon>Bacteria</taxon>
        <taxon>Bacillati</taxon>
        <taxon>Actinomycetota</taxon>
        <taxon>Thermoleophilia</taxon>
        <taxon>Solirubrobacterales</taxon>
        <taxon>Paraconexibacteraceae</taxon>
        <taxon>Paraconexibacter</taxon>
    </lineage>
</organism>
<dbReference type="UniPathway" id="UPA00140">
    <property type="reaction ID" value="UER00205"/>
</dbReference>
<evidence type="ECO:0000256" key="6">
    <source>
        <dbReference type="HAMAP-Rule" id="MF_00065"/>
    </source>
</evidence>
<reference evidence="9 10" key="1">
    <citation type="submission" date="2018-03" db="EMBL/GenBank/DDBJ databases">
        <title>Aquarubrobacter algicola gen. nov., sp. nov., a novel actinobacterium isolated from shallow eutrophic lake during the end of cyanobacterial harmful algal blooms.</title>
        <authorList>
            <person name="Chun S.J."/>
        </authorList>
    </citation>
    <scope>NUCLEOTIDE SEQUENCE [LARGE SCALE GENOMIC DNA]</scope>
    <source>
        <strain evidence="9 10">Seoho-28</strain>
    </source>
</reference>
<dbReference type="CDD" id="cd02027">
    <property type="entry name" value="APSK"/>
    <property type="match status" value="1"/>
</dbReference>
<dbReference type="Pfam" id="PF01583">
    <property type="entry name" value="APS_kinase"/>
    <property type="match status" value="1"/>
</dbReference>
<sequence>MSRSVPDGATVWLTGLSGAGKTTIGDALVPALAATGARAVLLDGDRLRRGLSRDLGFSPADRAEQARRTAQLAALLAGDGLVAVVALVSPLRADRAAARTAHVAAGVPFLEVWVRTSLRECERRDPKGLYARARAGELTGLTGVDAPYEPPCAAELVVATEEESAARAAARIAQAVRSAASSLA</sequence>
<keyword evidence="6 7" id="KW-0418">Kinase</keyword>
<keyword evidence="4 6" id="KW-0547">Nucleotide-binding</keyword>
<comment type="caution">
    <text evidence="9">The sequence shown here is derived from an EMBL/GenBank/DDBJ whole genome shotgun (WGS) entry which is preliminary data.</text>
</comment>
<dbReference type="AlphaFoldDB" id="A0A2T4UKW8"/>
<dbReference type="InterPro" id="IPR027417">
    <property type="entry name" value="P-loop_NTPase"/>
</dbReference>
<comment type="pathway">
    <text evidence="6 7">Sulfur metabolism; hydrogen sulfide biosynthesis; sulfite from sulfate: step 2/3.</text>
</comment>
<dbReference type="PANTHER" id="PTHR42700:SF1">
    <property type="entry name" value="SULFATE ADENYLYLTRANSFERASE"/>
    <property type="match status" value="1"/>
</dbReference>
<dbReference type="InterPro" id="IPR059117">
    <property type="entry name" value="APS_kinase_dom"/>
</dbReference>
<dbReference type="SUPFAM" id="SSF52540">
    <property type="entry name" value="P-loop containing nucleoside triphosphate hydrolases"/>
    <property type="match status" value="1"/>
</dbReference>
<evidence type="ECO:0000256" key="3">
    <source>
        <dbReference type="ARBA" id="ARBA00022679"/>
    </source>
</evidence>
<evidence type="ECO:0000256" key="5">
    <source>
        <dbReference type="ARBA" id="ARBA00022840"/>
    </source>
</evidence>
<dbReference type="GO" id="GO:0004781">
    <property type="term" value="F:sulfate adenylyltransferase (ATP) activity"/>
    <property type="evidence" value="ECO:0007669"/>
    <property type="project" value="TreeGrafter"/>
</dbReference>
<dbReference type="NCBIfam" id="TIGR00455">
    <property type="entry name" value="apsK"/>
    <property type="match status" value="1"/>
</dbReference>
<keyword evidence="6" id="KW-0597">Phosphoprotein</keyword>
<keyword evidence="5 6" id="KW-0067">ATP-binding</keyword>
<dbReference type="HAMAP" id="MF_00065">
    <property type="entry name" value="Adenylyl_sulf_kinase"/>
    <property type="match status" value="1"/>
</dbReference>
<dbReference type="PANTHER" id="PTHR42700">
    <property type="entry name" value="SULFATE ADENYLYLTRANSFERASE"/>
    <property type="match status" value="1"/>
</dbReference>
<feature type="active site" description="Phosphoserine intermediate" evidence="6">
    <location>
        <position position="89"/>
    </location>
</feature>
<comment type="catalytic activity">
    <reaction evidence="1 6 7">
        <text>adenosine 5'-phosphosulfate + ATP = 3'-phosphoadenylyl sulfate + ADP + H(+)</text>
        <dbReference type="Rhea" id="RHEA:24152"/>
        <dbReference type="ChEBI" id="CHEBI:15378"/>
        <dbReference type="ChEBI" id="CHEBI:30616"/>
        <dbReference type="ChEBI" id="CHEBI:58243"/>
        <dbReference type="ChEBI" id="CHEBI:58339"/>
        <dbReference type="ChEBI" id="CHEBI:456216"/>
        <dbReference type="EC" id="2.7.1.25"/>
    </reaction>
</comment>
<evidence type="ECO:0000256" key="7">
    <source>
        <dbReference type="RuleBase" id="RU004347"/>
    </source>
</evidence>
<dbReference type="GO" id="GO:0010134">
    <property type="term" value="P:sulfate assimilation via adenylyl sulfate reduction"/>
    <property type="evidence" value="ECO:0007669"/>
    <property type="project" value="TreeGrafter"/>
</dbReference>
<dbReference type="Gene3D" id="3.40.50.300">
    <property type="entry name" value="P-loop containing nucleotide triphosphate hydrolases"/>
    <property type="match status" value="1"/>
</dbReference>
<dbReference type="EC" id="2.7.1.25" evidence="2 6"/>
<comment type="function">
    <text evidence="6 7">Catalyzes the synthesis of activated sulfate.</text>
</comment>
<dbReference type="GO" id="GO:0070814">
    <property type="term" value="P:hydrogen sulfide biosynthetic process"/>
    <property type="evidence" value="ECO:0007669"/>
    <property type="project" value="UniProtKB-UniRule"/>
</dbReference>
<dbReference type="GO" id="GO:0004020">
    <property type="term" value="F:adenylylsulfate kinase activity"/>
    <property type="evidence" value="ECO:0007669"/>
    <property type="project" value="UniProtKB-UniRule"/>
</dbReference>
<comment type="similarity">
    <text evidence="6 7">Belongs to the APS kinase family.</text>
</comment>
<evidence type="ECO:0000313" key="10">
    <source>
        <dbReference type="Proteomes" id="UP000240739"/>
    </source>
</evidence>
<proteinExistence type="inferred from homology"/>
<feature type="domain" description="APS kinase" evidence="8">
    <location>
        <begin position="8"/>
        <end position="158"/>
    </location>
</feature>
<accession>A0A2T4UKW8</accession>
<dbReference type="GO" id="GO:0005737">
    <property type="term" value="C:cytoplasm"/>
    <property type="evidence" value="ECO:0007669"/>
    <property type="project" value="TreeGrafter"/>
</dbReference>
<protein>
    <recommendedName>
        <fullName evidence="2 6">Adenylyl-sulfate kinase</fullName>
        <ecNumber evidence="2 6">2.7.1.25</ecNumber>
    </recommendedName>
    <alternativeName>
        <fullName evidence="6">APS kinase</fullName>
    </alternativeName>
    <alternativeName>
        <fullName evidence="6">ATP adenosine-5'-phosphosulfate 3'-phosphotransferase</fullName>
    </alternativeName>
    <alternativeName>
        <fullName evidence="6">Adenosine-5'-phosphosulfate kinase</fullName>
    </alternativeName>
</protein>
<dbReference type="GO" id="GO:0019379">
    <property type="term" value="P:sulfate assimilation, phosphoadenylyl sulfate reduction by phosphoadenylyl-sulfate reductase (thioredoxin)"/>
    <property type="evidence" value="ECO:0007669"/>
    <property type="project" value="TreeGrafter"/>
</dbReference>
<evidence type="ECO:0000256" key="1">
    <source>
        <dbReference type="ARBA" id="ARBA00001823"/>
    </source>
</evidence>
<gene>
    <name evidence="6 9" type="primary">cysC</name>
    <name evidence="9" type="ORF">C7Y72_09555</name>
</gene>
<feature type="binding site" evidence="6">
    <location>
        <begin position="15"/>
        <end position="22"/>
    </location>
    <ligand>
        <name>ATP</name>
        <dbReference type="ChEBI" id="CHEBI:30616"/>
    </ligand>
</feature>
<dbReference type="OrthoDB" id="9804504at2"/>
<dbReference type="Proteomes" id="UP000240739">
    <property type="component" value="Unassembled WGS sequence"/>
</dbReference>
<keyword evidence="3 6" id="KW-0808">Transferase</keyword>
<dbReference type="InterPro" id="IPR002891">
    <property type="entry name" value="APS"/>
</dbReference>
<dbReference type="GO" id="GO:0005524">
    <property type="term" value="F:ATP binding"/>
    <property type="evidence" value="ECO:0007669"/>
    <property type="project" value="UniProtKB-UniRule"/>
</dbReference>